<dbReference type="AlphaFoldDB" id="X1DXJ0"/>
<protein>
    <submittedName>
        <fullName evidence="1">Uncharacterized protein</fullName>
    </submittedName>
</protein>
<reference evidence="1" key="1">
    <citation type="journal article" date="2014" name="Front. Microbiol.">
        <title>High frequency of phylogenetically diverse reductive dehalogenase-homologous genes in deep subseafloor sedimentary metagenomes.</title>
        <authorList>
            <person name="Kawai M."/>
            <person name="Futagami T."/>
            <person name="Toyoda A."/>
            <person name="Takaki Y."/>
            <person name="Nishi S."/>
            <person name="Hori S."/>
            <person name="Arai W."/>
            <person name="Tsubouchi T."/>
            <person name="Morono Y."/>
            <person name="Uchiyama I."/>
            <person name="Ito T."/>
            <person name="Fujiyama A."/>
            <person name="Inagaki F."/>
            <person name="Takami H."/>
        </authorList>
    </citation>
    <scope>NUCLEOTIDE SEQUENCE</scope>
    <source>
        <strain evidence="1">Expedition CK06-06</strain>
    </source>
</reference>
<accession>X1DXJ0</accession>
<comment type="caution">
    <text evidence="1">The sequence shown here is derived from an EMBL/GenBank/DDBJ whole genome shotgun (WGS) entry which is preliminary data.</text>
</comment>
<proteinExistence type="predicted"/>
<gene>
    <name evidence="1" type="ORF">S03H2_00230</name>
</gene>
<organism evidence="1">
    <name type="scientific">marine sediment metagenome</name>
    <dbReference type="NCBI Taxonomy" id="412755"/>
    <lineage>
        <taxon>unclassified sequences</taxon>
        <taxon>metagenomes</taxon>
        <taxon>ecological metagenomes</taxon>
    </lineage>
</organism>
<name>X1DXJ0_9ZZZZ</name>
<dbReference type="EMBL" id="BARU01000027">
    <property type="protein sequence ID" value="GAH25746.1"/>
    <property type="molecule type" value="Genomic_DNA"/>
</dbReference>
<sequence>MTNHQKLYDLVYLARRALASCHYARAEELIKQLFRESVKAKNTEIIKLSSNALLECRRFHFLDVLHELNRIDPIQAKRKELS</sequence>
<evidence type="ECO:0000313" key="1">
    <source>
        <dbReference type="EMBL" id="GAH25746.1"/>
    </source>
</evidence>